<reference evidence="2 3" key="1">
    <citation type="submission" date="2019-08" db="EMBL/GenBank/DDBJ databases">
        <title>In-depth cultivation of the pig gut microbiome towards novel bacterial diversity and tailored functional studies.</title>
        <authorList>
            <person name="Wylensek D."/>
            <person name="Hitch T.C.A."/>
            <person name="Clavel T."/>
        </authorList>
    </citation>
    <scope>NUCLEOTIDE SEQUENCE [LARGE SCALE GENOMIC DNA]</scope>
    <source>
        <strain evidence="2 3">WCA-380-WT-2B</strain>
    </source>
</reference>
<keyword evidence="3" id="KW-1185">Reference proteome</keyword>
<dbReference type="AlphaFoldDB" id="A0A6N7VUP7"/>
<dbReference type="GO" id="GO:0032259">
    <property type="term" value="P:methylation"/>
    <property type="evidence" value="ECO:0007669"/>
    <property type="project" value="UniProtKB-KW"/>
</dbReference>
<dbReference type="InterPro" id="IPR029063">
    <property type="entry name" value="SAM-dependent_MTases_sf"/>
</dbReference>
<protein>
    <submittedName>
        <fullName evidence="2">Methyltransferase</fullName>
    </submittedName>
</protein>
<accession>A0A6N7VUP7</accession>
<dbReference type="EMBL" id="VULQ01000014">
    <property type="protein sequence ID" value="MSS78576.1"/>
    <property type="molecule type" value="Genomic_DNA"/>
</dbReference>
<dbReference type="GO" id="GO:0008168">
    <property type="term" value="F:methyltransferase activity"/>
    <property type="evidence" value="ECO:0007669"/>
    <property type="project" value="UniProtKB-KW"/>
</dbReference>
<evidence type="ECO:0000259" key="1">
    <source>
        <dbReference type="Pfam" id="PF08242"/>
    </source>
</evidence>
<keyword evidence="2" id="KW-0489">Methyltransferase</keyword>
<proteinExistence type="predicted"/>
<dbReference type="Gene3D" id="3.40.50.150">
    <property type="entry name" value="Vaccinia Virus protein VP39"/>
    <property type="match status" value="1"/>
</dbReference>
<evidence type="ECO:0000313" key="2">
    <source>
        <dbReference type="EMBL" id="MSS78576.1"/>
    </source>
</evidence>
<dbReference type="Proteomes" id="UP000441925">
    <property type="component" value="Unassembled WGS sequence"/>
</dbReference>
<gene>
    <name evidence="2" type="ORF">FYJ26_09305</name>
</gene>
<organism evidence="2 3">
    <name type="scientific">Anaerococcus porci</name>
    <dbReference type="NCBI Taxonomy" id="2652269"/>
    <lineage>
        <taxon>Bacteria</taxon>
        <taxon>Bacillati</taxon>
        <taxon>Bacillota</taxon>
        <taxon>Tissierellia</taxon>
        <taxon>Tissierellales</taxon>
        <taxon>Peptoniphilaceae</taxon>
        <taxon>Anaerococcus</taxon>
    </lineage>
</organism>
<feature type="domain" description="Methyltransferase type 12" evidence="1">
    <location>
        <begin position="545"/>
        <end position="645"/>
    </location>
</feature>
<name>A0A6N7VUP7_9FIRM</name>
<sequence>MIETIICGKVSGNFIVESLFKLKDIIEISGIFEVNSKTTIRDAYFNNLPLFTNIKNIPNNTKLAYVPFNSEINRDVDIVRYLLNRGINVIEEIPKSKKDTIKYLKEIKSKNCYYLIRNLYEETEISKMFIRKAKQIMQEQKIIYIDSFISKDMLFSIFKIIKSSLNENFCFDIKTFSHDEFITISGKISEITFCFKVYDPININNRCKYYENKLEFVFEDGSLILEFFKNIIIWENRRNLFFDKDNININLYNAEQLLNLKTSFTVENKTDLNDELLLLVKKQITFLNNMKNDGRKYLPKVHEIIKDVQLFDEFEYLVRKFDLKDDLTIKQNSYLSSNLEKNEWLYETPNLMNIHCIQDVERRYSFIDHVHVNKFLESINMYIYLSMILFFQNNGVFIDCNRKYNINEIIEKNFNSRNKNIILRWLNILFENEFIHLENNNCYLRKVVNKNNIDRYYEDAKNLWDWKLGDPLSIDYINQNIKYLQELFDGKKKCNSILFPEGDLKYAKALYKNNMVYRYINDLVAITISDYVKKYSSGINKIKILEIGAGIGATTDSVLKRLIDENLIDEVLYKYTDISNFFIQCAKSKYENVVSNIEYEKIDIDKDLEKLGKETFDIVIAVGVLNNSGKLNTVLREIYNTVKKDSLILIAEPVKEPPEMLVSQVFMMTKPTDIRLEKNRTFLNRLEWLDLLKDTFDKKQILTYPKNTHALYEFGQQLFVVKI</sequence>
<dbReference type="SUPFAM" id="SSF53335">
    <property type="entry name" value="S-adenosyl-L-methionine-dependent methyltransferases"/>
    <property type="match status" value="1"/>
</dbReference>
<dbReference type="Pfam" id="PF08242">
    <property type="entry name" value="Methyltransf_12"/>
    <property type="match status" value="1"/>
</dbReference>
<evidence type="ECO:0000313" key="3">
    <source>
        <dbReference type="Proteomes" id="UP000441925"/>
    </source>
</evidence>
<dbReference type="Gene3D" id="3.40.50.720">
    <property type="entry name" value="NAD(P)-binding Rossmann-like Domain"/>
    <property type="match status" value="1"/>
</dbReference>
<dbReference type="InterPro" id="IPR013217">
    <property type="entry name" value="Methyltransf_12"/>
</dbReference>
<dbReference type="CDD" id="cd02440">
    <property type="entry name" value="AdoMet_MTases"/>
    <property type="match status" value="1"/>
</dbReference>
<comment type="caution">
    <text evidence="2">The sequence shown here is derived from an EMBL/GenBank/DDBJ whole genome shotgun (WGS) entry which is preliminary data.</text>
</comment>
<keyword evidence="2" id="KW-0808">Transferase</keyword>
<dbReference type="RefSeq" id="WP_154541789.1">
    <property type="nucleotide sequence ID" value="NZ_VULQ01000014.1"/>
</dbReference>